<dbReference type="Pfam" id="PF12833">
    <property type="entry name" value="HTH_18"/>
    <property type="match status" value="1"/>
</dbReference>
<dbReference type="GO" id="GO:0003700">
    <property type="term" value="F:DNA-binding transcription factor activity"/>
    <property type="evidence" value="ECO:0007669"/>
    <property type="project" value="InterPro"/>
</dbReference>
<protein>
    <recommendedName>
        <fullName evidence="4">HTH araC/xylS-type domain-containing protein</fullName>
    </recommendedName>
</protein>
<accession>A0A1B2DFY0</accession>
<dbReference type="SMART" id="SM00342">
    <property type="entry name" value="HTH_ARAC"/>
    <property type="match status" value="1"/>
</dbReference>
<feature type="domain" description="HTH araC/xylS-type" evidence="4">
    <location>
        <begin position="180"/>
        <end position="278"/>
    </location>
</feature>
<dbReference type="AlphaFoldDB" id="A0A1B2DFY0"/>
<dbReference type="RefSeq" id="WP_099517911.1">
    <property type="nucleotide sequence ID" value="NZ_CP016808.1"/>
</dbReference>
<dbReference type="SUPFAM" id="SSF46689">
    <property type="entry name" value="Homeodomain-like"/>
    <property type="match status" value="2"/>
</dbReference>
<dbReference type="GO" id="GO:0043565">
    <property type="term" value="F:sequence-specific DNA binding"/>
    <property type="evidence" value="ECO:0007669"/>
    <property type="project" value="InterPro"/>
</dbReference>
<dbReference type="Gene3D" id="2.60.120.10">
    <property type="entry name" value="Jelly Rolls"/>
    <property type="match status" value="1"/>
</dbReference>
<dbReference type="PANTHER" id="PTHR43280:SF2">
    <property type="entry name" value="HTH-TYPE TRANSCRIPTIONAL REGULATOR EXSA"/>
    <property type="match status" value="1"/>
</dbReference>
<proteinExistence type="predicted"/>
<evidence type="ECO:0000259" key="4">
    <source>
        <dbReference type="PROSITE" id="PS01124"/>
    </source>
</evidence>
<dbReference type="InterPro" id="IPR003313">
    <property type="entry name" value="AraC-bd"/>
</dbReference>
<organism evidence="5">
    <name type="scientific">Paenibacillus sp. BIHB 4019</name>
    <dbReference type="NCBI Taxonomy" id="1870819"/>
    <lineage>
        <taxon>Bacteria</taxon>
        <taxon>Bacillati</taxon>
        <taxon>Bacillota</taxon>
        <taxon>Bacilli</taxon>
        <taxon>Bacillales</taxon>
        <taxon>Paenibacillaceae</taxon>
        <taxon>Paenibacillus</taxon>
    </lineage>
</organism>
<dbReference type="InterPro" id="IPR018060">
    <property type="entry name" value="HTH_AraC"/>
</dbReference>
<evidence type="ECO:0000256" key="3">
    <source>
        <dbReference type="ARBA" id="ARBA00023163"/>
    </source>
</evidence>
<dbReference type="PRINTS" id="PR00032">
    <property type="entry name" value="HTHARAC"/>
</dbReference>
<sequence>MESKYSFEMIEHIKEAPMKCFIAGIEHSSPHWHNEFEVLFLLKGSLEVTSENKKHTMKTGDIILFNSNSIHSINCLEQDNYALVLQINPAIYQSDYGKTTYFRFHLNSSEIEQAQVKDYTQLQSILAQIGMEVFMKNDGFQYYIKSLLYQLVGYLFRHTRYEPAHKAESEKSNHDLNQLSMIIDYINANHQLKMTLDHAAHSLNMSISSLCRFFRDKMGISFAEYLHSVRISHAKELLTETKQTVLHISEECGFMSLASFYRSFRKATGTTPTDYREMGEAASKRSQIQIQGYSIVNPIMGYELLSSYMAKSQSKGN</sequence>
<keyword evidence="2" id="KW-0238">DNA-binding</keyword>
<gene>
    <name evidence="5" type="ORF">BBD42_09285</name>
</gene>
<dbReference type="PANTHER" id="PTHR43280">
    <property type="entry name" value="ARAC-FAMILY TRANSCRIPTIONAL REGULATOR"/>
    <property type="match status" value="1"/>
</dbReference>
<name>A0A1B2DFY0_9BACL</name>
<dbReference type="Gene3D" id="1.10.10.60">
    <property type="entry name" value="Homeodomain-like"/>
    <property type="match status" value="2"/>
</dbReference>
<dbReference type="Pfam" id="PF02311">
    <property type="entry name" value="AraC_binding"/>
    <property type="match status" value="1"/>
</dbReference>
<dbReference type="EMBL" id="CP016808">
    <property type="protein sequence ID" value="ANY66628.1"/>
    <property type="molecule type" value="Genomic_DNA"/>
</dbReference>
<dbReference type="InterPro" id="IPR037923">
    <property type="entry name" value="HTH-like"/>
</dbReference>
<dbReference type="PROSITE" id="PS01124">
    <property type="entry name" value="HTH_ARAC_FAMILY_2"/>
    <property type="match status" value="1"/>
</dbReference>
<evidence type="ECO:0000256" key="2">
    <source>
        <dbReference type="ARBA" id="ARBA00023125"/>
    </source>
</evidence>
<keyword evidence="1" id="KW-0805">Transcription regulation</keyword>
<reference evidence="5" key="1">
    <citation type="submission" date="2016-08" db="EMBL/GenBank/DDBJ databases">
        <title>Complete Genome Seqeunce of Paenibacillus sp. BIHB 4019 from tea rhizoplane.</title>
        <authorList>
            <person name="Thakur R."/>
            <person name="Swarnkar M.K."/>
            <person name="Gulati A."/>
        </authorList>
    </citation>
    <scope>NUCLEOTIDE SEQUENCE [LARGE SCALE GENOMIC DNA]</scope>
    <source>
        <strain evidence="5">BIHB4019</strain>
    </source>
</reference>
<evidence type="ECO:0000256" key="1">
    <source>
        <dbReference type="ARBA" id="ARBA00023015"/>
    </source>
</evidence>
<dbReference type="InterPro" id="IPR020449">
    <property type="entry name" value="Tscrpt_reg_AraC-type_HTH"/>
</dbReference>
<evidence type="ECO:0000313" key="5">
    <source>
        <dbReference type="EMBL" id="ANY66628.1"/>
    </source>
</evidence>
<keyword evidence="3" id="KW-0804">Transcription</keyword>
<dbReference type="InterPro" id="IPR014710">
    <property type="entry name" value="RmlC-like_jellyroll"/>
</dbReference>
<dbReference type="InterPro" id="IPR009057">
    <property type="entry name" value="Homeodomain-like_sf"/>
</dbReference>
<dbReference type="SUPFAM" id="SSF51215">
    <property type="entry name" value="Regulatory protein AraC"/>
    <property type="match status" value="1"/>
</dbReference>